<proteinExistence type="predicted"/>
<reference evidence="3 4" key="1">
    <citation type="submission" date="2024-04" db="EMBL/GenBank/DDBJ databases">
        <title>Dissimilatory iodate-reducing microorganisms contribute to the enrichment of iodine in groundwater.</title>
        <authorList>
            <person name="Jiang Z."/>
        </authorList>
    </citation>
    <scope>NUCLEOTIDE SEQUENCE [LARGE SCALE GENOMIC DNA]</scope>
    <source>
        <strain evidence="3 4">NCP973</strain>
    </source>
</reference>
<keyword evidence="1" id="KW-0328">Glycosyltransferase</keyword>
<organism evidence="3 4">
    <name type="scientific">Azonexus hydrophilus</name>
    <dbReference type="NCBI Taxonomy" id="418702"/>
    <lineage>
        <taxon>Bacteria</taxon>
        <taxon>Pseudomonadati</taxon>
        <taxon>Pseudomonadota</taxon>
        <taxon>Betaproteobacteria</taxon>
        <taxon>Rhodocyclales</taxon>
        <taxon>Azonexaceae</taxon>
        <taxon>Azonexus</taxon>
    </lineage>
</organism>
<dbReference type="Pfam" id="PF01075">
    <property type="entry name" value="Glyco_transf_9"/>
    <property type="match status" value="1"/>
</dbReference>
<dbReference type="PANTHER" id="PTHR30160:SF1">
    <property type="entry name" value="LIPOPOLYSACCHARIDE 1,2-N-ACETYLGLUCOSAMINETRANSFERASE-RELATED"/>
    <property type="match status" value="1"/>
</dbReference>
<dbReference type="CDD" id="cd03789">
    <property type="entry name" value="GT9_LPS_heptosyltransferase"/>
    <property type="match status" value="1"/>
</dbReference>
<dbReference type="SUPFAM" id="SSF53756">
    <property type="entry name" value="UDP-Glycosyltransferase/glycogen phosphorylase"/>
    <property type="match status" value="1"/>
</dbReference>
<dbReference type="InterPro" id="IPR002201">
    <property type="entry name" value="Glyco_trans_9"/>
</dbReference>
<evidence type="ECO:0000256" key="2">
    <source>
        <dbReference type="ARBA" id="ARBA00022679"/>
    </source>
</evidence>
<accession>A0ABZ2XJR1</accession>
<name>A0ABZ2XJR1_9RHOO</name>
<evidence type="ECO:0000313" key="4">
    <source>
        <dbReference type="Proteomes" id="UP001479520"/>
    </source>
</evidence>
<evidence type="ECO:0000256" key="1">
    <source>
        <dbReference type="ARBA" id="ARBA00022676"/>
    </source>
</evidence>
<dbReference type="RefSeq" id="WP_341743803.1">
    <property type="nucleotide sequence ID" value="NZ_CP151406.1"/>
</dbReference>
<dbReference type="EMBL" id="CP151406">
    <property type="protein sequence ID" value="WZJ21704.1"/>
    <property type="molecule type" value="Genomic_DNA"/>
</dbReference>
<gene>
    <name evidence="3" type="ORF">AADV58_00750</name>
</gene>
<evidence type="ECO:0000313" key="3">
    <source>
        <dbReference type="EMBL" id="WZJ21704.1"/>
    </source>
</evidence>
<dbReference type="PANTHER" id="PTHR30160">
    <property type="entry name" value="TETRAACYLDISACCHARIDE 4'-KINASE-RELATED"/>
    <property type="match status" value="1"/>
</dbReference>
<keyword evidence="2" id="KW-0808">Transferase</keyword>
<dbReference type="InterPro" id="IPR051199">
    <property type="entry name" value="LPS_LOS_Heptosyltrfase"/>
</dbReference>
<dbReference type="Gene3D" id="3.40.50.2000">
    <property type="entry name" value="Glycogen Phosphorylase B"/>
    <property type="match status" value="2"/>
</dbReference>
<protein>
    <submittedName>
        <fullName evidence="3">Glycosyltransferase family 9 protein</fullName>
    </submittedName>
</protein>
<dbReference type="Proteomes" id="UP001479520">
    <property type="component" value="Chromosome"/>
</dbReference>
<keyword evidence="4" id="KW-1185">Reference proteome</keyword>
<sequence length="330" mass="36314">MKILVIRRDNIGDLVCTTPLIRALRRQLPNASLQALVTHYNAEVLAGNPDLDRVYSYQKAKHRGPGEGTLGIYWQRLKTILALRRERFDWVLLPGGAAASSLRFARMIAAKRVLIRDDQDRQGGAHEVEQCCHLLPRMGLRYETPAPLVVPDPALQQAFREQCSARLGFAPTRLIGVHVSARKPSQRWPADRFAAFIRAVTEPEGTVCLLFWAPGTSDDPKHPGDDYKAAEIIAATHGAPVVPLPTGHLRQLIAGLSLCDGVLCADGGAMHLAAALGKPMVCLFGDSDPARWGPWGNPHRIAQAESRDVEDLTVESILQRWEEVQGANCR</sequence>